<accession>A0ACB9GKZ6</accession>
<sequence>MAPRSRSVKRHKFEPESVQKALLEIVFNSFGNKDPQYIYELHKTCGVPEYGDWEKVRNVIYFLQVFYESTEKILGSHVTSNIFLNEIAGIDLHLDNWGKSSAGSEKRFCKALDLKWKYMEY</sequence>
<gene>
    <name evidence="1" type="ORF">L1987_42846</name>
</gene>
<reference evidence="2" key="1">
    <citation type="journal article" date="2022" name="Mol. Ecol. Resour.">
        <title>The genomes of chicory, endive, great burdock and yacon provide insights into Asteraceae palaeo-polyploidization history and plant inulin production.</title>
        <authorList>
            <person name="Fan W."/>
            <person name="Wang S."/>
            <person name="Wang H."/>
            <person name="Wang A."/>
            <person name="Jiang F."/>
            <person name="Liu H."/>
            <person name="Zhao H."/>
            <person name="Xu D."/>
            <person name="Zhang Y."/>
        </authorList>
    </citation>
    <scope>NUCLEOTIDE SEQUENCE [LARGE SCALE GENOMIC DNA]</scope>
    <source>
        <strain evidence="2">cv. Yunnan</strain>
    </source>
</reference>
<comment type="caution">
    <text evidence="1">The sequence shown here is derived from an EMBL/GenBank/DDBJ whole genome shotgun (WGS) entry which is preliminary data.</text>
</comment>
<reference evidence="1 2" key="2">
    <citation type="journal article" date="2022" name="Mol. Ecol. Resour.">
        <title>The genomes of chicory, endive, great burdock and yacon provide insights into Asteraceae paleo-polyploidization history and plant inulin production.</title>
        <authorList>
            <person name="Fan W."/>
            <person name="Wang S."/>
            <person name="Wang H."/>
            <person name="Wang A."/>
            <person name="Jiang F."/>
            <person name="Liu H."/>
            <person name="Zhao H."/>
            <person name="Xu D."/>
            <person name="Zhang Y."/>
        </authorList>
    </citation>
    <scope>NUCLEOTIDE SEQUENCE [LARGE SCALE GENOMIC DNA]</scope>
    <source>
        <strain evidence="2">cv. Yunnan</strain>
        <tissue evidence="1">Leaves</tissue>
    </source>
</reference>
<keyword evidence="2" id="KW-1185">Reference proteome</keyword>
<name>A0ACB9GKZ6_9ASTR</name>
<evidence type="ECO:0000313" key="1">
    <source>
        <dbReference type="EMBL" id="KAI3783760.1"/>
    </source>
</evidence>
<dbReference type="EMBL" id="CM042031">
    <property type="protein sequence ID" value="KAI3783760.1"/>
    <property type="molecule type" value="Genomic_DNA"/>
</dbReference>
<evidence type="ECO:0000313" key="2">
    <source>
        <dbReference type="Proteomes" id="UP001056120"/>
    </source>
</evidence>
<proteinExistence type="predicted"/>
<dbReference type="Proteomes" id="UP001056120">
    <property type="component" value="Linkage Group LG14"/>
</dbReference>
<organism evidence="1 2">
    <name type="scientific">Smallanthus sonchifolius</name>
    <dbReference type="NCBI Taxonomy" id="185202"/>
    <lineage>
        <taxon>Eukaryota</taxon>
        <taxon>Viridiplantae</taxon>
        <taxon>Streptophyta</taxon>
        <taxon>Embryophyta</taxon>
        <taxon>Tracheophyta</taxon>
        <taxon>Spermatophyta</taxon>
        <taxon>Magnoliopsida</taxon>
        <taxon>eudicotyledons</taxon>
        <taxon>Gunneridae</taxon>
        <taxon>Pentapetalae</taxon>
        <taxon>asterids</taxon>
        <taxon>campanulids</taxon>
        <taxon>Asterales</taxon>
        <taxon>Asteraceae</taxon>
        <taxon>Asteroideae</taxon>
        <taxon>Heliantheae alliance</taxon>
        <taxon>Millerieae</taxon>
        <taxon>Smallanthus</taxon>
    </lineage>
</organism>
<protein>
    <submittedName>
        <fullName evidence="1">Uncharacterized protein</fullName>
    </submittedName>
</protein>